<organism evidence="1 2">
    <name type="scientific">Pristionchus pacificus</name>
    <name type="common">Parasitic nematode worm</name>
    <dbReference type="NCBI Taxonomy" id="54126"/>
    <lineage>
        <taxon>Eukaryota</taxon>
        <taxon>Metazoa</taxon>
        <taxon>Ecdysozoa</taxon>
        <taxon>Nematoda</taxon>
        <taxon>Chromadorea</taxon>
        <taxon>Rhabditida</taxon>
        <taxon>Rhabditina</taxon>
        <taxon>Diplogasteromorpha</taxon>
        <taxon>Diplogasteroidea</taxon>
        <taxon>Neodiplogasteridae</taxon>
        <taxon>Pristionchus</taxon>
    </lineage>
</organism>
<gene>
    <name evidence="1" type="primary">WBGene00274709</name>
</gene>
<sequence length="260" mass="30220">MSLVAANLVDCFLLTAHGYLLLRLGLSKHETFHTPFFHWFVSTGVYSSLSVFGYIVDIRFAYPPERAWVFKAGYVWTRRFSSKLVAVQLFLSAVQCGQFFYCYYKYQERNGVSYVNYFEDNCTVFEKSKSSVIYLIFVVLSSILIFLTSREMHRLSNLAGDKTKQILLVRQREMFIVISVCSITHLIKAVHQLCWVLVAFLHQQEAIDFLEDAYPYTHYLSTYSGAITLVLFNSRVRWLLISINYADREVTTQVSSLSRF</sequence>
<evidence type="ECO:0000313" key="2">
    <source>
        <dbReference type="Proteomes" id="UP000005239"/>
    </source>
</evidence>
<dbReference type="PANTHER" id="PTHR31552:SF31">
    <property type="entry name" value="SERPENTINE RECEPTOR CLASS GAMMA"/>
    <property type="match status" value="1"/>
</dbReference>
<dbReference type="EnsemblMetazoa" id="PPA36340.1">
    <property type="protein sequence ID" value="PPA36340.1"/>
    <property type="gene ID" value="WBGene00274709"/>
</dbReference>
<name>A0A2A6CWH4_PRIPA</name>
<proteinExistence type="predicted"/>
<evidence type="ECO:0000313" key="1">
    <source>
        <dbReference type="EnsemblMetazoa" id="PPA36340.1"/>
    </source>
</evidence>
<keyword evidence="2" id="KW-1185">Reference proteome</keyword>
<accession>A0A8R1YST9</accession>
<reference evidence="2" key="1">
    <citation type="journal article" date="2008" name="Nat. Genet.">
        <title>The Pristionchus pacificus genome provides a unique perspective on nematode lifestyle and parasitism.</title>
        <authorList>
            <person name="Dieterich C."/>
            <person name="Clifton S.W."/>
            <person name="Schuster L.N."/>
            <person name="Chinwalla A."/>
            <person name="Delehaunty K."/>
            <person name="Dinkelacker I."/>
            <person name="Fulton L."/>
            <person name="Fulton R."/>
            <person name="Godfrey J."/>
            <person name="Minx P."/>
            <person name="Mitreva M."/>
            <person name="Roeseler W."/>
            <person name="Tian H."/>
            <person name="Witte H."/>
            <person name="Yang S.P."/>
            <person name="Wilson R.K."/>
            <person name="Sommer R.J."/>
        </authorList>
    </citation>
    <scope>NUCLEOTIDE SEQUENCE [LARGE SCALE GENOMIC DNA]</scope>
    <source>
        <strain evidence="2">PS312</strain>
    </source>
</reference>
<dbReference type="Proteomes" id="UP000005239">
    <property type="component" value="Unassembled WGS sequence"/>
</dbReference>
<dbReference type="AlphaFoldDB" id="A0A2A6CWH4"/>
<reference evidence="1" key="2">
    <citation type="submission" date="2022-06" db="UniProtKB">
        <authorList>
            <consortium name="EnsemblMetazoa"/>
        </authorList>
    </citation>
    <scope>IDENTIFICATION</scope>
    <source>
        <strain evidence="1">PS312</strain>
    </source>
</reference>
<dbReference type="PANTHER" id="PTHR31552">
    <property type="entry name" value="SERPENTINE RECEPTOR CLASS GAMMA"/>
    <property type="match status" value="1"/>
</dbReference>
<protein>
    <submittedName>
        <fullName evidence="1">Uncharacterized protein</fullName>
    </submittedName>
</protein>
<accession>A0A2A6CWH4</accession>